<sequence>MRRKIAMAFLAWAGTAMAQPADDPALAAALAQCPGTAEFVRVHGHPLQRKGPGTETAPPSEPELRRQLLDMERIDQEARNGDWSQAAVQRMAEVDAANLSRIKRIVADHGGLPDVARVGEDGLAAAWLLVQHADRDPGFQADVLARLAPLLDSGQVTPASSRC</sequence>
<reference evidence="2" key="1">
    <citation type="journal article" date="2014" name="Int. J. Syst. Evol. Microbiol.">
        <title>Complete genome sequence of Corynebacterium casei LMG S-19264T (=DSM 44701T), isolated from a smear-ripened cheese.</title>
        <authorList>
            <consortium name="US DOE Joint Genome Institute (JGI-PGF)"/>
            <person name="Walter F."/>
            <person name="Albersmeier A."/>
            <person name="Kalinowski J."/>
            <person name="Ruckert C."/>
        </authorList>
    </citation>
    <scope>NUCLEOTIDE SEQUENCE</scope>
    <source>
        <strain evidence="2">JCM 13306</strain>
    </source>
</reference>
<dbReference type="EMBL" id="BNBA01000028">
    <property type="protein sequence ID" value="GHH58048.1"/>
    <property type="molecule type" value="Genomic_DNA"/>
</dbReference>
<dbReference type="AlphaFoldDB" id="A0A919KJU9"/>
<dbReference type="RefSeq" id="WP_434029766.1">
    <property type="nucleotide sequence ID" value="NZ_BNBA01000028.1"/>
</dbReference>
<comment type="caution">
    <text evidence="2">The sequence shown here is derived from an EMBL/GenBank/DDBJ whole genome shotgun (WGS) entry which is preliminary data.</text>
</comment>
<keyword evidence="3" id="KW-1185">Reference proteome</keyword>
<accession>A0A919KJU9</accession>
<feature type="chain" id="PRO_5037363912" evidence="1">
    <location>
        <begin position="19"/>
        <end position="163"/>
    </location>
</feature>
<evidence type="ECO:0000256" key="1">
    <source>
        <dbReference type="SAM" id="SignalP"/>
    </source>
</evidence>
<evidence type="ECO:0000313" key="3">
    <source>
        <dbReference type="Proteomes" id="UP000623958"/>
    </source>
</evidence>
<proteinExistence type="predicted"/>
<dbReference type="Proteomes" id="UP000623958">
    <property type="component" value="Unassembled WGS sequence"/>
</dbReference>
<feature type="signal peptide" evidence="1">
    <location>
        <begin position="1"/>
        <end position="18"/>
    </location>
</feature>
<gene>
    <name evidence="2" type="ORF">GCM10009090_30210</name>
</gene>
<keyword evidence="1" id="KW-0732">Signal</keyword>
<name>A0A919KJU9_9XANT</name>
<protein>
    <submittedName>
        <fullName evidence="2">Uncharacterized protein</fullName>
    </submittedName>
</protein>
<organism evidence="2 3">
    <name type="scientific">Xanthomonas boreopolis</name>
    <dbReference type="NCBI Taxonomy" id="86183"/>
    <lineage>
        <taxon>Bacteria</taxon>
        <taxon>Pseudomonadati</taxon>
        <taxon>Pseudomonadota</taxon>
        <taxon>Gammaproteobacteria</taxon>
        <taxon>Lysobacterales</taxon>
        <taxon>Lysobacteraceae</taxon>
        <taxon>Xanthomonas</taxon>
    </lineage>
</organism>
<reference evidence="2" key="2">
    <citation type="submission" date="2020-09" db="EMBL/GenBank/DDBJ databases">
        <authorList>
            <person name="Sun Q."/>
            <person name="Ohkuma M."/>
        </authorList>
    </citation>
    <scope>NUCLEOTIDE SEQUENCE</scope>
    <source>
        <strain evidence="2">JCM 13306</strain>
    </source>
</reference>
<evidence type="ECO:0000313" key="2">
    <source>
        <dbReference type="EMBL" id="GHH58048.1"/>
    </source>
</evidence>